<protein>
    <submittedName>
        <fullName evidence="1">Uncharacterized protein</fullName>
    </submittedName>
</protein>
<gene>
    <name evidence="1" type="ORF">DRW07_03375</name>
</gene>
<dbReference type="Proteomes" id="UP000275281">
    <property type="component" value="Unassembled WGS sequence"/>
</dbReference>
<name>A0A3N5Y4I0_9ALTE</name>
<evidence type="ECO:0000313" key="1">
    <source>
        <dbReference type="EMBL" id="RPJ68460.1"/>
    </source>
</evidence>
<dbReference type="AlphaFoldDB" id="A0A3N5Y4I0"/>
<dbReference type="EMBL" id="RPOK01000001">
    <property type="protein sequence ID" value="RPJ68460.1"/>
    <property type="molecule type" value="Genomic_DNA"/>
</dbReference>
<evidence type="ECO:0000313" key="2">
    <source>
        <dbReference type="Proteomes" id="UP000275281"/>
    </source>
</evidence>
<dbReference type="RefSeq" id="WP_124026461.1">
    <property type="nucleotide sequence ID" value="NZ_JBHRSN010000005.1"/>
</dbReference>
<proteinExistence type="predicted"/>
<reference evidence="1 2" key="1">
    <citation type="submission" date="2018-11" db="EMBL/GenBank/DDBJ databases">
        <authorList>
            <person name="Ye M.-Q."/>
            <person name="Du Z.-J."/>
        </authorList>
    </citation>
    <scope>NUCLEOTIDE SEQUENCE [LARGE SCALE GENOMIC DNA]</scope>
    <source>
        <strain evidence="1 2">U0105</strain>
    </source>
</reference>
<organism evidence="1 2">
    <name type="scientific">Alteromonas sediminis</name>
    <dbReference type="NCBI Taxonomy" id="2259342"/>
    <lineage>
        <taxon>Bacteria</taxon>
        <taxon>Pseudomonadati</taxon>
        <taxon>Pseudomonadota</taxon>
        <taxon>Gammaproteobacteria</taxon>
        <taxon>Alteromonadales</taxon>
        <taxon>Alteromonadaceae</taxon>
        <taxon>Alteromonas/Salinimonas group</taxon>
        <taxon>Alteromonas</taxon>
    </lineage>
</organism>
<accession>A0A3N5Y4I0</accession>
<keyword evidence="2" id="KW-1185">Reference proteome</keyword>
<comment type="caution">
    <text evidence="1">The sequence shown here is derived from an EMBL/GenBank/DDBJ whole genome shotgun (WGS) entry which is preliminary data.</text>
</comment>
<sequence length="70" mass="7584">MLKAYAVALALTTNPVAVTEDGVQAKAQDNQAQQTAIKKGWKRGGVIRLPSQELEAKKGWKRGGVIRLPQ</sequence>